<organism evidence="1 2">
    <name type="scientific">Rickettsiella grylli</name>
    <dbReference type="NCBI Taxonomy" id="59196"/>
    <lineage>
        <taxon>Bacteria</taxon>
        <taxon>Pseudomonadati</taxon>
        <taxon>Pseudomonadota</taxon>
        <taxon>Gammaproteobacteria</taxon>
        <taxon>Legionellales</taxon>
        <taxon>Coxiellaceae</taxon>
        <taxon>Rickettsiella</taxon>
    </lineage>
</organism>
<comment type="caution">
    <text evidence="1">The sequence shown here is derived from an EMBL/GenBank/DDBJ whole genome shotgun (WGS) entry which is preliminary data.</text>
</comment>
<dbReference type="EMBL" id="AAQJ02000001">
    <property type="protein sequence ID" value="EDP46165.1"/>
    <property type="molecule type" value="Genomic_DNA"/>
</dbReference>
<protein>
    <submittedName>
        <fullName evidence="1">Uncharacterized protein</fullName>
    </submittedName>
</protein>
<sequence length="38" mass="4433">MRYEATEIVRFSILLKTAFNRDIQDGIEHIIEALKKGI</sequence>
<evidence type="ECO:0000313" key="2">
    <source>
        <dbReference type="Proteomes" id="UP000054075"/>
    </source>
</evidence>
<proteinExistence type="predicted"/>
<name>A8PPA8_9COXI</name>
<reference evidence="1" key="2">
    <citation type="submission" date="2007-10" db="EMBL/GenBank/DDBJ databases">
        <authorList>
            <person name="Myers G.S."/>
        </authorList>
    </citation>
    <scope>NUCLEOTIDE SEQUENCE [LARGE SCALE GENOMIC DNA]</scope>
</reference>
<gene>
    <name evidence="1" type="ORF">RICGR_1252</name>
</gene>
<evidence type="ECO:0000313" key="1">
    <source>
        <dbReference type="EMBL" id="EDP46165.1"/>
    </source>
</evidence>
<accession>A8PPA8</accession>
<dbReference type="AlphaFoldDB" id="A8PPA8"/>
<reference evidence="1" key="1">
    <citation type="submission" date="2006-04" db="EMBL/GenBank/DDBJ databases">
        <authorList>
            <person name="Seshadri R."/>
            <person name="Federici B.A."/>
        </authorList>
    </citation>
    <scope>NUCLEOTIDE SEQUENCE [LARGE SCALE GENOMIC DNA]</scope>
</reference>
<dbReference type="Proteomes" id="UP000054075">
    <property type="component" value="Unassembled WGS sequence"/>
</dbReference>
<keyword evidence="2" id="KW-1185">Reference proteome</keyword>